<keyword evidence="5" id="KW-1185">Reference proteome</keyword>
<dbReference type="RefSeq" id="WP_093716557.1">
    <property type="nucleotide sequence ID" value="NZ_FONG01000021.1"/>
</dbReference>
<evidence type="ECO:0000256" key="2">
    <source>
        <dbReference type="SAM" id="SignalP"/>
    </source>
</evidence>
<sequence length="212" mass="20811">MALHLWLTMTMAALFAALPGVPGAPGAAAPGVPGAVGTAAAPGCAGSGAVARCWPVAGPGVRGRPVVLRAFEPPATPWAAGHRGVDLRAGPGTPVRAAAPGEVAFAGQVAGTGVVVLRIAPGLRVTYEPVRATVPVGARVPAGGQVGVLDPATGHCGTTCLHWGLLRGDAYLDPLSLLPAVLLRAGPSRLLPVFGPAGAGGPEGGPLRQVSR</sequence>
<proteinExistence type="predicted"/>
<dbReference type="InterPro" id="IPR050570">
    <property type="entry name" value="Cell_wall_metabolism_enzyme"/>
</dbReference>
<name>A0A1I2K4S0_9ACTN</name>
<dbReference type="InterPro" id="IPR011055">
    <property type="entry name" value="Dup_hybrid_motif"/>
</dbReference>
<dbReference type="InterPro" id="IPR016047">
    <property type="entry name" value="M23ase_b-sheet_dom"/>
</dbReference>
<dbReference type="CDD" id="cd12797">
    <property type="entry name" value="M23_peptidase"/>
    <property type="match status" value="1"/>
</dbReference>
<dbReference type="EMBL" id="FONG01000021">
    <property type="protein sequence ID" value="SFF61423.1"/>
    <property type="molecule type" value="Genomic_DNA"/>
</dbReference>
<dbReference type="Gene3D" id="2.70.70.10">
    <property type="entry name" value="Glucose Permease (Domain IIA)"/>
    <property type="match status" value="1"/>
</dbReference>
<dbReference type="STRING" id="380248.SAMN05216251_12172"/>
<protein>
    <submittedName>
        <fullName evidence="4">Peptidase family M23</fullName>
    </submittedName>
</protein>
<feature type="chain" id="PRO_5039714731" evidence="2">
    <location>
        <begin position="17"/>
        <end position="212"/>
    </location>
</feature>
<gene>
    <name evidence="4" type="ORF">SAMN05216251_12172</name>
</gene>
<dbReference type="OrthoDB" id="5245088at2"/>
<dbReference type="Proteomes" id="UP000199323">
    <property type="component" value="Unassembled WGS sequence"/>
</dbReference>
<accession>A0A1I2K4S0</accession>
<feature type="domain" description="M23ase beta-sheet core" evidence="3">
    <location>
        <begin position="81"/>
        <end position="174"/>
    </location>
</feature>
<dbReference type="SUPFAM" id="SSF51261">
    <property type="entry name" value="Duplicated hybrid motif"/>
    <property type="match status" value="1"/>
</dbReference>
<dbReference type="Pfam" id="PF01551">
    <property type="entry name" value="Peptidase_M23"/>
    <property type="match status" value="1"/>
</dbReference>
<dbReference type="PANTHER" id="PTHR21666">
    <property type="entry name" value="PEPTIDASE-RELATED"/>
    <property type="match status" value="1"/>
</dbReference>
<evidence type="ECO:0000259" key="3">
    <source>
        <dbReference type="Pfam" id="PF01551"/>
    </source>
</evidence>
<organism evidence="4 5">
    <name type="scientific">Actinacidiphila alni</name>
    <dbReference type="NCBI Taxonomy" id="380248"/>
    <lineage>
        <taxon>Bacteria</taxon>
        <taxon>Bacillati</taxon>
        <taxon>Actinomycetota</taxon>
        <taxon>Actinomycetes</taxon>
        <taxon>Kitasatosporales</taxon>
        <taxon>Streptomycetaceae</taxon>
        <taxon>Actinacidiphila</taxon>
    </lineage>
</organism>
<dbReference type="PANTHER" id="PTHR21666:SF289">
    <property type="entry name" value="L-ALA--D-GLU ENDOPEPTIDASE"/>
    <property type="match status" value="1"/>
</dbReference>
<dbReference type="AlphaFoldDB" id="A0A1I2K4S0"/>
<keyword evidence="1 2" id="KW-0732">Signal</keyword>
<evidence type="ECO:0000313" key="4">
    <source>
        <dbReference type="EMBL" id="SFF61423.1"/>
    </source>
</evidence>
<dbReference type="GO" id="GO:0004222">
    <property type="term" value="F:metalloendopeptidase activity"/>
    <property type="evidence" value="ECO:0007669"/>
    <property type="project" value="TreeGrafter"/>
</dbReference>
<feature type="signal peptide" evidence="2">
    <location>
        <begin position="1"/>
        <end position="16"/>
    </location>
</feature>
<reference evidence="4 5" key="1">
    <citation type="submission" date="2016-10" db="EMBL/GenBank/DDBJ databases">
        <authorList>
            <person name="de Groot N.N."/>
        </authorList>
    </citation>
    <scope>NUCLEOTIDE SEQUENCE [LARGE SCALE GENOMIC DNA]</scope>
    <source>
        <strain evidence="4 5">CGMCC 4.3510</strain>
    </source>
</reference>
<evidence type="ECO:0000256" key="1">
    <source>
        <dbReference type="ARBA" id="ARBA00022729"/>
    </source>
</evidence>
<evidence type="ECO:0000313" key="5">
    <source>
        <dbReference type="Proteomes" id="UP000199323"/>
    </source>
</evidence>